<evidence type="ECO:0000313" key="1">
    <source>
        <dbReference type="EMBL" id="SPF42981.1"/>
    </source>
</evidence>
<reference evidence="2" key="1">
    <citation type="submission" date="2018-02" db="EMBL/GenBank/DDBJ databases">
        <authorList>
            <person name="Hausmann B."/>
        </authorList>
    </citation>
    <scope>NUCLEOTIDE SEQUENCE [LARGE SCALE GENOMIC DNA]</scope>
    <source>
        <strain evidence="2">Peat soil MAG SbF1</strain>
    </source>
</reference>
<dbReference type="EMBL" id="OMOF01000190">
    <property type="protein sequence ID" value="SPF42981.1"/>
    <property type="molecule type" value="Genomic_DNA"/>
</dbReference>
<dbReference type="Proteomes" id="UP000238916">
    <property type="component" value="Unassembled WGS sequence"/>
</dbReference>
<dbReference type="Gene3D" id="3.10.450.50">
    <property type="match status" value="1"/>
</dbReference>
<name>A0A2U3KTK8_9FIRM</name>
<dbReference type="AlphaFoldDB" id="A0A2U3KTK8"/>
<accession>A0A2U3KTK8</accession>
<evidence type="ECO:0000313" key="2">
    <source>
        <dbReference type="Proteomes" id="UP000238916"/>
    </source>
</evidence>
<organism evidence="1 2">
    <name type="scientific">Candidatus Desulfosporosinus infrequens</name>
    <dbReference type="NCBI Taxonomy" id="2043169"/>
    <lineage>
        <taxon>Bacteria</taxon>
        <taxon>Bacillati</taxon>
        <taxon>Bacillota</taxon>
        <taxon>Clostridia</taxon>
        <taxon>Eubacteriales</taxon>
        <taxon>Desulfitobacteriaceae</taxon>
        <taxon>Desulfosporosinus</taxon>
    </lineage>
</organism>
<protein>
    <recommendedName>
        <fullName evidence="3">SnoaL-like domain-containing protein</fullName>
    </recommendedName>
</protein>
<proteinExistence type="predicted"/>
<evidence type="ECO:0008006" key="3">
    <source>
        <dbReference type="Google" id="ProtNLM"/>
    </source>
</evidence>
<gene>
    <name evidence="1" type="ORF">SBF1_270004</name>
</gene>
<sequence length="79" mass="8716">MIERVETIVNGGVVTKLHHILVGQRGLTLSLNNTATSADGRVLNEELATVLTIQNGLITKIDTYLSDVPMMERYFTKSN</sequence>